<dbReference type="EMBL" id="JRPJ02000001">
    <property type="protein sequence ID" value="TLE12221.1"/>
    <property type="molecule type" value="Genomic_DNA"/>
</dbReference>
<dbReference type="PROSITE" id="PS01196">
    <property type="entry name" value="PEPT_TRNA_HYDROL_2"/>
    <property type="match status" value="1"/>
</dbReference>
<evidence type="ECO:0000313" key="8">
    <source>
        <dbReference type="EMBL" id="TLE12221.1"/>
    </source>
</evidence>
<sequence length="473" mass="53838">MSVIITAENNKRINMQTIAIVGLGNIGTKYAMTRHNIGFLSLYAITQILNNPYILHNSLDYQNTKTLLGDLESLVDKKQKGIMQWQNQKSMQSFQAKISLKDFVSPLEYFPFFLTQLKCLNPHKKPLDSLELQKKFREKLGSLSNEYEIVCIAPTTFMNRSGIALQSIEKKCNIAQMIVIYDDLDTRFGNLSFRYKGGSGGHNGLKSIHEYVKRDYLRVKLGIGNNIILHDMLDSLVAHNTQVSIESFRTLFYETYLEKLCMAKIFKTKSLFKVMESKNFMDKNLDSNDFNIRCKQMSSMDSNPCHVECSKTSNKDFEKDISTTTQYNKILESQPFGRVQGVGVQDNENLESTQSTDSINSVTATQNKDSKTSTPNTDLTQKIDSIKQEDYEAIMNLFSSYQKSGDKEVANYVLSPFNTHEKTLLAPLLAYNGLIVMATLFEWAHRNHNTQTSTDSTQTQTFMPLVPFSVLLK</sequence>
<dbReference type="Proteomes" id="UP000029857">
    <property type="component" value="Unassembled WGS sequence"/>
</dbReference>
<dbReference type="GO" id="GO:0004045">
    <property type="term" value="F:peptidyl-tRNA hydrolase activity"/>
    <property type="evidence" value="ECO:0007669"/>
    <property type="project" value="UniProtKB-EC"/>
</dbReference>
<keyword evidence="3" id="KW-0378">Hydrolase</keyword>
<comment type="caution">
    <text evidence="8">The sequence shown here is derived from an EMBL/GenBank/DDBJ whole genome shotgun (WGS) entry which is preliminary data.</text>
</comment>
<evidence type="ECO:0000313" key="9">
    <source>
        <dbReference type="Proteomes" id="UP000029857"/>
    </source>
</evidence>
<dbReference type="EC" id="3.1.1.29" evidence="1"/>
<proteinExistence type="inferred from homology"/>
<gene>
    <name evidence="8" type="ORF">LS79_000460</name>
</gene>
<feature type="region of interest" description="Disordered" evidence="7">
    <location>
        <begin position="350"/>
        <end position="379"/>
    </location>
</feature>
<evidence type="ECO:0000256" key="4">
    <source>
        <dbReference type="ARBA" id="ARBA00022884"/>
    </source>
</evidence>
<dbReference type="SUPFAM" id="SSF53178">
    <property type="entry name" value="Peptidyl-tRNA hydrolase-like"/>
    <property type="match status" value="2"/>
</dbReference>
<evidence type="ECO:0000256" key="3">
    <source>
        <dbReference type="ARBA" id="ARBA00022801"/>
    </source>
</evidence>
<evidence type="ECO:0000256" key="7">
    <source>
        <dbReference type="SAM" id="MobiDB-lite"/>
    </source>
</evidence>
<dbReference type="InterPro" id="IPR036416">
    <property type="entry name" value="Pept_tRNA_hydro_sf"/>
</dbReference>
<dbReference type="Pfam" id="PF01195">
    <property type="entry name" value="Pept_tRNA_hydro"/>
    <property type="match status" value="2"/>
</dbReference>
<dbReference type="InterPro" id="IPR018171">
    <property type="entry name" value="Pept_tRNA_hydro_CS"/>
</dbReference>
<dbReference type="PANTHER" id="PTHR17224">
    <property type="entry name" value="PEPTIDYL-TRNA HYDROLASE"/>
    <property type="match status" value="1"/>
</dbReference>
<evidence type="ECO:0000256" key="1">
    <source>
        <dbReference type="ARBA" id="ARBA00013260"/>
    </source>
</evidence>
<dbReference type="AlphaFoldDB" id="A0A4U8UD79"/>
<protein>
    <recommendedName>
        <fullName evidence="6">Peptidyl-tRNA hydrolase</fullName>
        <ecNumber evidence="1">3.1.1.29</ecNumber>
    </recommendedName>
</protein>
<dbReference type="PANTHER" id="PTHR17224:SF1">
    <property type="entry name" value="PEPTIDYL-TRNA HYDROLASE"/>
    <property type="match status" value="1"/>
</dbReference>
<dbReference type="GO" id="GO:0000049">
    <property type="term" value="F:tRNA binding"/>
    <property type="evidence" value="ECO:0007669"/>
    <property type="project" value="UniProtKB-KW"/>
</dbReference>
<accession>A0A4U8UD79</accession>
<dbReference type="InterPro" id="IPR001328">
    <property type="entry name" value="Pept_tRNA_hydro"/>
</dbReference>
<keyword evidence="4" id="KW-0694">RNA-binding</keyword>
<comment type="similarity">
    <text evidence="5">Belongs to the PTH family.</text>
</comment>
<evidence type="ECO:0000256" key="5">
    <source>
        <dbReference type="ARBA" id="ARBA00038063"/>
    </source>
</evidence>
<evidence type="ECO:0000256" key="2">
    <source>
        <dbReference type="ARBA" id="ARBA00022555"/>
    </source>
</evidence>
<keyword evidence="2" id="KW-0820">tRNA-binding</keyword>
<dbReference type="Gene3D" id="3.40.50.1470">
    <property type="entry name" value="Peptidyl-tRNA hydrolase"/>
    <property type="match status" value="2"/>
</dbReference>
<name>A0A4U8UD79_9HELI</name>
<organism evidence="8 9">
    <name type="scientific">Helicobacter bilis</name>
    <dbReference type="NCBI Taxonomy" id="37372"/>
    <lineage>
        <taxon>Bacteria</taxon>
        <taxon>Pseudomonadati</taxon>
        <taxon>Campylobacterota</taxon>
        <taxon>Epsilonproteobacteria</taxon>
        <taxon>Campylobacterales</taxon>
        <taxon>Helicobacteraceae</taxon>
        <taxon>Helicobacter</taxon>
    </lineage>
</organism>
<reference evidence="8 9" key="1">
    <citation type="journal article" date="2014" name="Genome Announc.">
        <title>Draft genome sequences of eight enterohepatic helicobacter species isolated from both laboratory and wild rodents.</title>
        <authorList>
            <person name="Sheh A."/>
            <person name="Shen Z."/>
            <person name="Fox J.G."/>
        </authorList>
    </citation>
    <scope>NUCLEOTIDE SEQUENCE [LARGE SCALE GENOMIC DNA]</scope>
    <source>
        <strain evidence="8 9">ATCC 49320</strain>
    </source>
</reference>
<evidence type="ECO:0000256" key="6">
    <source>
        <dbReference type="ARBA" id="ARBA00050038"/>
    </source>
</evidence>